<feature type="chain" id="PRO_5004263140" evidence="2">
    <location>
        <begin position="23"/>
        <end position="257"/>
    </location>
</feature>
<feature type="signal peptide" evidence="2">
    <location>
        <begin position="1"/>
        <end position="22"/>
    </location>
</feature>
<feature type="compositionally biased region" description="Gly residues" evidence="1">
    <location>
        <begin position="205"/>
        <end position="214"/>
    </location>
</feature>
<protein>
    <submittedName>
        <fullName evidence="3">Gas1-like protein</fullName>
    </submittedName>
</protein>
<evidence type="ECO:0000256" key="2">
    <source>
        <dbReference type="SAM" id="SignalP"/>
    </source>
</evidence>
<organism evidence="3">
    <name type="scientific">Dactylellina haptotyla</name>
    <dbReference type="NCBI Taxonomy" id="430498"/>
    <lineage>
        <taxon>Eukaryota</taxon>
        <taxon>Fungi</taxon>
        <taxon>Dikarya</taxon>
        <taxon>Ascomycota</taxon>
        <taxon>Pezizomycotina</taxon>
        <taxon>Orbiliomycetes</taxon>
        <taxon>Orbiliales</taxon>
        <taxon>Orbiliaceae</taxon>
        <taxon>Dactylellina</taxon>
    </lineage>
</organism>
<dbReference type="AlphaFoldDB" id="Q5USB2"/>
<evidence type="ECO:0000313" key="3">
    <source>
        <dbReference type="EMBL" id="AAU06196.1"/>
    </source>
</evidence>
<reference evidence="3" key="1">
    <citation type="submission" date="2004-05" db="EMBL/GenBank/DDBJ databases">
        <title>Transcription profiling of trap cells in the nematophagous fungus Monacrosporium haptotylum.</title>
        <authorList>
            <person name="Ahren D."/>
            <person name="Tholander M."/>
            <person name="Fekete C."/>
            <person name="Friman E."/>
            <person name="Johansson T."/>
            <person name="Tunlid A."/>
        </authorList>
    </citation>
    <scope>NUCLEOTIDE SEQUENCE</scope>
    <source>
        <strain evidence="3">CBS200.50</strain>
    </source>
</reference>
<dbReference type="OMA" id="VQMAQTN"/>
<accession>Q5USB2</accession>
<dbReference type="InterPro" id="IPR021476">
    <property type="entry name" value="Egh16-like"/>
</dbReference>
<feature type="region of interest" description="Disordered" evidence="1">
    <location>
        <begin position="35"/>
        <end position="60"/>
    </location>
</feature>
<evidence type="ECO:0000256" key="1">
    <source>
        <dbReference type="SAM" id="MobiDB-lite"/>
    </source>
</evidence>
<name>Q5USB2_9PEZI</name>
<sequence length="257" mass="26025">MHSKLIVSAFVAIVAMAPAVSAHGLILKATGDAGSASSKALGVDDSVPRDGTRRNPFQTDTTRFANQRTVDAANGCGSTIKGGKNDIATFQGTMAQVSAGGTVSMTLHQVNADGAGPYTCMVDASGTGNNFVQMQVTTQIPGTRGSNRATQKQDLPLVAQMPAGVQCTGTVGGQNNVCMVRCQNNARAGPFGGCVPVQMVGANGGGNQVGGGNQNTGNQNTGNQNTGNQNGGNTGTNGTTLQGIAGRRFRRGVKVIL</sequence>
<proteinExistence type="evidence at transcript level"/>
<keyword evidence="2" id="KW-0732">Signal</keyword>
<dbReference type="PANTHER" id="PTHR34618">
    <property type="entry name" value="SURFACE PROTEIN MAS1, PUTATIVE-RELATED"/>
    <property type="match status" value="1"/>
</dbReference>
<dbReference type="EMBL" id="AY635993">
    <property type="protein sequence ID" value="AAU06196.1"/>
    <property type="molecule type" value="mRNA"/>
</dbReference>
<dbReference type="PANTHER" id="PTHR34618:SF4">
    <property type="entry name" value="CAS1"/>
    <property type="match status" value="1"/>
</dbReference>
<feature type="compositionally biased region" description="Low complexity" evidence="1">
    <location>
        <begin position="215"/>
        <end position="228"/>
    </location>
</feature>
<dbReference type="Pfam" id="PF11327">
    <property type="entry name" value="Egh16-like"/>
    <property type="match status" value="1"/>
</dbReference>
<feature type="region of interest" description="Disordered" evidence="1">
    <location>
        <begin position="205"/>
        <end position="245"/>
    </location>
</feature>
<gene>
    <name evidence="3" type="primary">Gks1</name>
</gene>